<dbReference type="InterPro" id="IPR029526">
    <property type="entry name" value="PGBD"/>
</dbReference>
<accession>A0ABM0MQY3</accession>
<feature type="domain" description="PiggyBac transposable element-derived protein" evidence="3">
    <location>
        <begin position="10"/>
        <end position="326"/>
    </location>
</feature>
<feature type="region of interest" description="Disordered" evidence="1">
    <location>
        <begin position="649"/>
        <end position="680"/>
    </location>
</feature>
<feature type="region of interest" description="Disordered" evidence="1">
    <location>
        <begin position="777"/>
        <end position="812"/>
    </location>
</feature>
<protein>
    <submittedName>
        <fullName evidence="5">Uncharacterized protein LOC102810327</fullName>
    </submittedName>
</protein>
<dbReference type="RefSeq" id="XP_006822424.1">
    <property type="nucleotide sequence ID" value="XM_006822361.1"/>
</dbReference>
<dbReference type="Pfam" id="PF13842">
    <property type="entry name" value="zf-Tnp_2"/>
    <property type="match status" value="1"/>
</dbReference>
<evidence type="ECO:0000256" key="1">
    <source>
        <dbReference type="SAM" id="MobiDB-lite"/>
    </source>
</evidence>
<organism evidence="4 5">
    <name type="scientific">Saccoglossus kowalevskii</name>
    <name type="common">Acorn worm</name>
    <dbReference type="NCBI Taxonomy" id="10224"/>
    <lineage>
        <taxon>Eukaryota</taxon>
        <taxon>Metazoa</taxon>
        <taxon>Hemichordata</taxon>
        <taxon>Enteropneusta</taxon>
        <taxon>Harrimaniidae</taxon>
        <taxon>Saccoglossus</taxon>
    </lineage>
</organism>
<feature type="compositionally biased region" description="Basic and acidic residues" evidence="1">
    <location>
        <begin position="779"/>
        <end position="805"/>
    </location>
</feature>
<evidence type="ECO:0000259" key="2">
    <source>
        <dbReference type="Pfam" id="PF13842"/>
    </source>
</evidence>
<dbReference type="GeneID" id="102810327"/>
<sequence>MGVSPRIEDLDYWSLEPALQNPRVARSMTHSRYQKISQYFHLADPRHDPCNMPLTYEERFLRVQEKPLYKLGNFYMQFLGNCIKNYNLHRDICVSEDQLYSPNCVVPNRSPCVKPYVLMDVLTDYVQNIDFTAPLKDGDSKVKDVVNSLVRNVAFRGHHLYVNGFYTSVDLATVLLEQKTYLTGVLHPGYKDAPFEIMDVPQNRASHHVRTLKKGQFLARRYRLASISAVTYRDTSLSTMISTCHEPFVHTADSDWLLRYININNSAHLVKIPAPRMVVEYTQTRSHVNKALQSHTQYATFQSRQHNKWWKNLFQFCLNVALSNAYVCYKEQNKVDTARFDFKTFVLRVVDGLLNNLPRVKPDTPTKPSPTVVDVTSSHKLSLHNGRGKPCFQCKADGRTQPSGYARDTRYFCSVCAVHLCKGMCFTKWHNRLSAGDTMTRNLGRRSFKGAGYRKRFGTGKTFGAMRSEVVRRTGATSSTRSDFRGNVAHSKQYSQMTNSIVSNQASVTADQAMSSTSAMKPTSMTRGMRQGLSDYPQVAANFMRSEQIASSLRTQQGRTESHVVNTDIAQSQHAVTTSSSGQFASNSSLLRSGQSEDTASTCNVTDYLQVVTGYVRSDQSVAGMVSHDHSAPAPTSQHGATELLPVSTHSQKPNQATVSSSHKMTPSRRGKPSSSLSRAVVPFSKAAAVPRPEQVAAAMTSQQLATVMRSYQDIATASGHKIQKVHARGKRCVQCWIDGRRQPSGHPRDTRFFCAVCLVHLCRGLCFAKWHASLSVSKDTDGGGEKGPGKKSKDSDGDGMEKGQTRKSTSQ</sequence>
<feature type="non-terminal residue" evidence="5">
    <location>
        <position position="812"/>
    </location>
</feature>
<evidence type="ECO:0000313" key="5">
    <source>
        <dbReference type="RefSeq" id="XP_006822424.1"/>
    </source>
</evidence>
<name>A0ABM0MQY3_SACKO</name>
<feature type="domain" description="PiggyBac transposable element-derived protein 4 C-terminal zinc-finger" evidence="2">
    <location>
        <begin position="719"/>
        <end position="772"/>
    </location>
</feature>
<dbReference type="Proteomes" id="UP000694865">
    <property type="component" value="Unplaced"/>
</dbReference>
<gene>
    <name evidence="5" type="primary">LOC102810327</name>
</gene>
<reference evidence="5" key="1">
    <citation type="submission" date="2025-08" db="UniProtKB">
        <authorList>
            <consortium name="RefSeq"/>
        </authorList>
    </citation>
    <scope>IDENTIFICATION</scope>
    <source>
        <tissue evidence="5">Testes</tissue>
    </source>
</reference>
<keyword evidence="4" id="KW-1185">Reference proteome</keyword>
<evidence type="ECO:0000313" key="4">
    <source>
        <dbReference type="Proteomes" id="UP000694865"/>
    </source>
</evidence>
<feature type="region of interest" description="Disordered" evidence="1">
    <location>
        <begin position="571"/>
        <end position="599"/>
    </location>
</feature>
<dbReference type="Pfam" id="PF13843">
    <property type="entry name" value="DDE_Tnp_1_7"/>
    <property type="match status" value="1"/>
</dbReference>
<dbReference type="PANTHER" id="PTHR46599">
    <property type="entry name" value="PIGGYBAC TRANSPOSABLE ELEMENT-DERIVED PROTEIN 4"/>
    <property type="match status" value="1"/>
</dbReference>
<proteinExistence type="predicted"/>
<dbReference type="InterPro" id="IPR032718">
    <property type="entry name" value="PGBD4_Znf_C"/>
</dbReference>
<evidence type="ECO:0000259" key="3">
    <source>
        <dbReference type="Pfam" id="PF13843"/>
    </source>
</evidence>
<dbReference type="PANTHER" id="PTHR46599:SF3">
    <property type="entry name" value="PIGGYBAC TRANSPOSABLE ELEMENT-DERIVED PROTEIN 4"/>
    <property type="match status" value="1"/>
</dbReference>
<feature type="compositionally biased region" description="Polar residues" evidence="1">
    <location>
        <begin position="649"/>
        <end position="665"/>
    </location>
</feature>